<dbReference type="AlphaFoldDB" id="A0A2G2ZGA4"/>
<evidence type="ECO:0000256" key="1">
    <source>
        <dbReference type="SAM" id="MobiDB-lite"/>
    </source>
</evidence>
<dbReference type="Gene3D" id="2.40.50.140">
    <property type="entry name" value="Nucleic acid-binding proteins"/>
    <property type="match status" value="1"/>
</dbReference>
<feature type="region of interest" description="Disordered" evidence="1">
    <location>
        <begin position="88"/>
        <end position="116"/>
    </location>
</feature>
<dbReference type="Proteomes" id="UP000222542">
    <property type="component" value="Unassembled WGS sequence"/>
</dbReference>
<organism evidence="2 3">
    <name type="scientific">Capsicum annuum</name>
    <name type="common">Capsicum pepper</name>
    <dbReference type="NCBI Taxonomy" id="4072"/>
    <lineage>
        <taxon>Eukaryota</taxon>
        <taxon>Viridiplantae</taxon>
        <taxon>Streptophyta</taxon>
        <taxon>Embryophyta</taxon>
        <taxon>Tracheophyta</taxon>
        <taxon>Spermatophyta</taxon>
        <taxon>Magnoliopsida</taxon>
        <taxon>eudicotyledons</taxon>
        <taxon>Gunneridae</taxon>
        <taxon>Pentapetalae</taxon>
        <taxon>asterids</taxon>
        <taxon>lamiids</taxon>
        <taxon>Solanales</taxon>
        <taxon>Solanaceae</taxon>
        <taxon>Solanoideae</taxon>
        <taxon>Capsiceae</taxon>
        <taxon>Capsicum</taxon>
    </lineage>
</organism>
<proteinExistence type="predicted"/>
<reference evidence="2 3" key="1">
    <citation type="journal article" date="2014" name="Nat. Genet.">
        <title>Genome sequence of the hot pepper provides insights into the evolution of pungency in Capsicum species.</title>
        <authorList>
            <person name="Kim S."/>
            <person name="Park M."/>
            <person name="Yeom S.I."/>
            <person name="Kim Y.M."/>
            <person name="Lee J.M."/>
            <person name="Lee H.A."/>
            <person name="Seo E."/>
            <person name="Choi J."/>
            <person name="Cheong K."/>
            <person name="Kim K.T."/>
            <person name="Jung K."/>
            <person name="Lee G.W."/>
            <person name="Oh S.K."/>
            <person name="Bae C."/>
            <person name="Kim S.B."/>
            <person name="Lee H.Y."/>
            <person name="Kim S.Y."/>
            <person name="Kim M.S."/>
            <person name="Kang B.C."/>
            <person name="Jo Y.D."/>
            <person name="Yang H.B."/>
            <person name="Jeong H.J."/>
            <person name="Kang W.H."/>
            <person name="Kwon J.K."/>
            <person name="Shin C."/>
            <person name="Lim J.Y."/>
            <person name="Park J.H."/>
            <person name="Huh J.H."/>
            <person name="Kim J.S."/>
            <person name="Kim B.D."/>
            <person name="Cohen O."/>
            <person name="Paran I."/>
            <person name="Suh M.C."/>
            <person name="Lee S.B."/>
            <person name="Kim Y.K."/>
            <person name="Shin Y."/>
            <person name="Noh S.J."/>
            <person name="Park J."/>
            <person name="Seo Y.S."/>
            <person name="Kwon S.Y."/>
            <person name="Kim H.A."/>
            <person name="Park J.M."/>
            <person name="Kim H.J."/>
            <person name="Choi S.B."/>
            <person name="Bosland P.W."/>
            <person name="Reeves G."/>
            <person name="Jo S.H."/>
            <person name="Lee B.W."/>
            <person name="Cho H.T."/>
            <person name="Choi H.S."/>
            <person name="Lee M.S."/>
            <person name="Yu Y."/>
            <person name="Do Choi Y."/>
            <person name="Park B.S."/>
            <person name="van Deynze A."/>
            <person name="Ashrafi H."/>
            <person name="Hill T."/>
            <person name="Kim W.T."/>
            <person name="Pai H.S."/>
            <person name="Ahn H.K."/>
            <person name="Yeam I."/>
            <person name="Giovannoni J.J."/>
            <person name="Rose J.K."/>
            <person name="Sorensen I."/>
            <person name="Lee S.J."/>
            <person name="Kim R.W."/>
            <person name="Choi I.Y."/>
            <person name="Choi B.S."/>
            <person name="Lim J.S."/>
            <person name="Lee Y.H."/>
            <person name="Choi D."/>
        </authorList>
    </citation>
    <scope>NUCLEOTIDE SEQUENCE [LARGE SCALE GENOMIC DNA]</scope>
    <source>
        <strain evidence="3">cv. CM334</strain>
    </source>
</reference>
<feature type="compositionally biased region" description="Low complexity" evidence="1">
    <location>
        <begin position="99"/>
        <end position="113"/>
    </location>
</feature>
<dbReference type="OMA" id="DESSCPM"/>
<gene>
    <name evidence="2" type="ORF">T459_14035</name>
</gene>
<protein>
    <submittedName>
        <fullName evidence="2">Uncharacterized protein</fullName>
    </submittedName>
</protein>
<evidence type="ECO:0000313" key="2">
    <source>
        <dbReference type="EMBL" id="PHT81020.1"/>
    </source>
</evidence>
<dbReference type="EMBL" id="AYRZ02000005">
    <property type="protein sequence ID" value="PHT81020.1"/>
    <property type="molecule type" value="Genomic_DNA"/>
</dbReference>
<comment type="caution">
    <text evidence="2">The sequence shown here is derived from an EMBL/GenBank/DDBJ whole genome shotgun (WGS) entry which is preliminary data.</text>
</comment>
<accession>A0A2G2ZGA4</accession>
<sequence length="151" mass="16817">MAITGFISLLLWDREVTKLIGKSATQLKGQVDETSDSDDDGAYPVELDTILDKNALFKVAVQSHNVEQHVEIYTILKICDDEELTKQFRHSSSDDDFPDSNPDNDLNTPTNTPAKRSLLEIESLGIEVEDDPNAQLSSTKLNKVVKKEKLA</sequence>
<dbReference type="Gramene" id="PHT81020">
    <property type="protein sequence ID" value="PHT81020"/>
    <property type="gene ID" value="T459_14035"/>
</dbReference>
<name>A0A2G2ZGA4_CAPAN</name>
<evidence type="ECO:0000313" key="3">
    <source>
        <dbReference type="Proteomes" id="UP000222542"/>
    </source>
</evidence>
<keyword evidence="3" id="KW-1185">Reference proteome</keyword>
<dbReference type="InterPro" id="IPR012340">
    <property type="entry name" value="NA-bd_OB-fold"/>
</dbReference>
<dbReference type="STRING" id="4072.A0A2G2ZGA4"/>
<reference evidence="2 3" key="2">
    <citation type="journal article" date="2017" name="Genome Biol.">
        <title>New reference genome sequences of hot pepper reveal the massive evolution of plant disease-resistance genes by retroduplication.</title>
        <authorList>
            <person name="Kim S."/>
            <person name="Park J."/>
            <person name="Yeom S.I."/>
            <person name="Kim Y.M."/>
            <person name="Seo E."/>
            <person name="Kim K.T."/>
            <person name="Kim M.S."/>
            <person name="Lee J.M."/>
            <person name="Cheong K."/>
            <person name="Shin H.S."/>
            <person name="Kim S.B."/>
            <person name="Han K."/>
            <person name="Lee J."/>
            <person name="Park M."/>
            <person name="Lee H.A."/>
            <person name="Lee H.Y."/>
            <person name="Lee Y."/>
            <person name="Oh S."/>
            <person name="Lee J.H."/>
            <person name="Choi E."/>
            <person name="Choi E."/>
            <person name="Lee S.E."/>
            <person name="Jeon J."/>
            <person name="Kim H."/>
            <person name="Choi G."/>
            <person name="Song H."/>
            <person name="Lee J."/>
            <person name="Lee S.C."/>
            <person name="Kwon J.K."/>
            <person name="Lee H.Y."/>
            <person name="Koo N."/>
            <person name="Hong Y."/>
            <person name="Kim R.W."/>
            <person name="Kang W.H."/>
            <person name="Huh J.H."/>
            <person name="Kang B.C."/>
            <person name="Yang T.J."/>
            <person name="Lee Y.H."/>
            <person name="Bennetzen J.L."/>
            <person name="Choi D."/>
        </authorList>
    </citation>
    <scope>NUCLEOTIDE SEQUENCE [LARGE SCALE GENOMIC DNA]</scope>
    <source>
        <strain evidence="3">cv. CM334</strain>
    </source>
</reference>